<dbReference type="PROSITE" id="PS52016">
    <property type="entry name" value="TONB_DEPENDENT_REC_3"/>
    <property type="match status" value="1"/>
</dbReference>
<sequence>MKKNTLLGFMPSSLALAILSVIQPAFAEDNVLPTITLTAANSQSDGDVPTTTQSLKSEQPLFKTAKSVSVVTKEQIEKKQAMNLTDAIQGVAGVISAPLGRRGADDFIIRGQLSSDAIYVDGLRQAQASDSPSNITGLERIEVVKGPDSMDFGQTAPGGIVNLVTKRPVQDDFNQLDLRYGSHNLRQIGVDTNHTIEGSDKAAWRLNANYSDQDDATDHVYFKNFYISPSYNFDLGDKTDLSVIASYNHKEYVRQQGLPVYGSILPNSNGQVSRHLFIGEPSVDPYLSDSMRIGYNLKHIFDDGWTFKQNFAVQNSRLDGQAVFINKSTANSSTITRQGRDQHYDDINFSIDNNIAKTVELGNMQHHIMLGLDGMHDTRDIWNYNCTITALNIYAPRYTNQDWCATKTLRSDSVETTLKTMGVYLKDQVDMTDRLNINLGLRHDWASIDAKSNYNDNESSKSSQAFSGSIAGLYTYNDWISPYVSYSTSFLPVTDVDVNGNVFDPEKAKQYEVGLKFQTLDQRLQASLAWFDLTRFNVVSSDANGDKYQTGEENTQGIETELAVRILPNWVVNANYSYLPTARIVDNEISSYEGKRLNNVSEQMFNLNTRYEFNQGALQGWFVGAGVRSESKKSSYKYDYTLPGYALFDTEMGYDAGTWQASVNAKNIFDKEYYAGGLSNNVVTVGDERQVNFNVRYKF</sequence>
<keyword evidence="8" id="KW-0408">Iron</keyword>
<keyword evidence="10 15" id="KW-0798">TonB box</keyword>
<keyword evidence="7 16" id="KW-0732">Signal</keyword>
<dbReference type="GO" id="GO:0015344">
    <property type="term" value="F:siderophore uptake transmembrane transporter activity"/>
    <property type="evidence" value="ECO:0007669"/>
    <property type="project" value="TreeGrafter"/>
</dbReference>
<feature type="signal peptide" evidence="16">
    <location>
        <begin position="1"/>
        <end position="27"/>
    </location>
</feature>
<keyword evidence="3 14" id="KW-0813">Transport</keyword>
<evidence type="ECO:0000256" key="1">
    <source>
        <dbReference type="ARBA" id="ARBA00004571"/>
    </source>
</evidence>
<dbReference type="InterPro" id="IPR000531">
    <property type="entry name" value="Beta-barrel_TonB"/>
</dbReference>
<dbReference type="SUPFAM" id="SSF56935">
    <property type="entry name" value="Porins"/>
    <property type="match status" value="1"/>
</dbReference>
<comment type="caution">
    <text evidence="19">The sequence shown here is derived from an EMBL/GenBank/DDBJ whole genome shotgun (WGS) entry which is preliminary data.</text>
</comment>
<organism evidence="19 20">
    <name type="scientific">Acinetobacter tandoii</name>
    <dbReference type="NCBI Taxonomy" id="202954"/>
    <lineage>
        <taxon>Bacteria</taxon>
        <taxon>Pseudomonadati</taxon>
        <taxon>Pseudomonadota</taxon>
        <taxon>Gammaproteobacteria</taxon>
        <taxon>Moraxellales</taxon>
        <taxon>Moraxellaceae</taxon>
        <taxon>Acinetobacter</taxon>
    </lineage>
</organism>
<evidence type="ECO:0000256" key="9">
    <source>
        <dbReference type="ARBA" id="ARBA00023065"/>
    </source>
</evidence>
<dbReference type="NCBIfam" id="TIGR01783">
    <property type="entry name" value="TonB-siderophor"/>
    <property type="match status" value="1"/>
</dbReference>
<dbReference type="Gene3D" id="2.40.170.20">
    <property type="entry name" value="TonB-dependent receptor, beta-barrel domain"/>
    <property type="match status" value="1"/>
</dbReference>
<keyword evidence="13 14" id="KW-0998">Cell outer membrane</keyword>
<dbReference type="PANTHER" id="PTHR32552:SF68">
    <property type="entry name" value="FERRICHROME OUTER MEMBRANE TRANSPORTER_PHAGE RECEPTOR"/>
    <property type="match status" value="1"/>
</dbReference>
<evidence type="ECO:0000256" key="6">
    <source>
        <dbReference type="ARBA" id="ARBA00022692"/>
    </source>
</evidence>
<evidence type="ECO:0000256" key="8">
    <source>
        <dbReference type="ARBA" id="ARBA00023004"/>
    </source>
</evidence>
<evidence type="ECO:0000256" key="5">
    <source>
        <dbReference type="ARBA" id="ARBA00022496"/>
    </source>
</evidence>
<feature type="domain" description="TonB-dependent receptor plug" evidence="18">
    <location>
        <begin position="62"/>
        <end position="160"/>
    </location>
</feature>
<comment type="similarity">
    <text evidence="2 14 15">Belongs to the TonB-dependent receptor family.</text>
</comment>
<dbReference type="InterPro" id="IPR010105">
    <property type="entry name" value="TonB_sidphr_rcpt"/>
</dbReference>
<evidence type="ECO:0000313" key="19">
    <source>
        <dbReference type="EMBL" id="KAB1854597.1"/>
    </source>
</evidence>
<accession>A0A5N4W8K6</accession>
<protein>
    <submittedName>
        <fullName evidence="19">TonB-dependent siderophore receptor</fullName>
    </submittedName>
</protein>
<evidence type="ECO:0000256" key="10">
    <source>
        <dbReference type="ARBA" id="ARBA00023077"/>
    </source>
</evidence>
<dbReference type="Gene3D" id="2.170.130.10">
    <property type="entry name" value="TonB-dependent receptor, plug domain"/>
    <property type="match status" value="1"/>
</dbReference>
<evidence type="ECO:0000256" key="12">
    <source>
        <dbReference type="ARBA" id="ARBA00023170"/>
    </source>
</evidence>
<dbReference type="GO" id="GO:0038023">
    <property type="term" value="F:signaling receptor activity"/>
    <property type="evidence" value="ECO:0007669"/>
    <property type="project" value="InterPro"/>
</dbReference>
<dbReference type="Pfam" id="PF00593">
    <property type="entry name" value="TonB_dep_Rec_b-barrel"/>
    <property type="match status" value="1"/>
</dbReference>
<evidence type="ECO:0000256" key="7">
    <source>
        <dbReference type="ARBA" id="ARBA00022729"/>
    </source>
</evidence>
<keyword evidence="4 14" id="KW-1134">Transmembrane beta strand</keyword>
<dbReference type="AlphaFoldDB" id="A0A5N4W8K6"/>
<reference evidence="19 20" key="1">
    <citation type="submission" date="2019-09" db="EMBL/GenBank/DDBJ databases">
        <title>Draft genome sequence of Acinetobacter tandoii W4-4-4 isolated from environmental water sample.</title>
        <authorList>
            <person name="Wee S.K."/>
            <person name="Yan B."/>
            <person name="Mustaffa S.B."/>
            <person name="Yap E.P.H."/>
        </authorList>
    </citation>
    <scope>NUCLEOTIDE SEQUENCE [LARGE SCALE GENOMIC DNA]</scope>
    <source>
        <strain evidence="19 20">W4-4-4</strain>
    </source>
</reference>
<keyword evidence="9" id="KW-0406">Ion transport</keyword>
<name>A0A5N4W8K6_9GAMM</name>
<evidence type="ECO:0000256" key="14">
    <source>
        <dbReference type="PROSITE-ProRule" id="PRU01360"/>
    </source>
</evidence>
<evidence type="ECO:0000256" key="3">
    <source>
        <dbReference type="ARBA" id="ARBA00022448"/>
    </source>
</evidence>
<dbReference type="InterPro" id="IPR037066">
    <property type="entry name" value="Plug_dom_sf"/>
</dbReference>
<dbReference type="Pfam" id="PF07715">
    <property type="entry name" value="Plug"/>
    <property type="match status" value="1"/>
</dbReference>
<proteinExistence type="inferred from homology"/>
<keyword evidence="12 19" id="KW-0675">Receptor</keyword>
<dbReference type="InterPro" id="IPR039426">
    <property type="entry name" value="TonB-dep_rcpt-like"/>
</dbReference>
<dbReference type="GO" id="GO:0009279">
    <property type="term" value="C:cell outer membrane"/>
    <property type="evidence" value="ECO:0007669"/>
    <property type="project" value="UniProtKB-SubCell"/>
</dbReference>
<evidence type="ECO:0000256" key="16">
    <source>
        <dbReference type="SAM" id="SignalP"/>
    </source>
</evidence>
<dbReference type="RefSeq" id="WP_151504824.1">
    <property type="nucleotide sequence ID" value="NZ_VXLD01000006.1"/>
</dbReference>
<dbReference type="GO" id="GO:0015891">
    <property type="term" value="P:siderophore transport"/>
    <property type="evidence" value="ECO:0007669"/>
    <property type="project" value="InterPro"/>
</dbReference>
<gene>
    <name evidence="19" type="ORF">F4W09_10940</name>
</gene>
<keyword evidence="6 14" id="KW-0812">Transmembrane</keyword>
<keyword evidence="5" id="KW-0410">Iron transport</keyword>
<evidence type="ECO:0000256" key="13">
    <source>
        <dbReference type="ARBA" id="ARBA00023237"/>
    </source>
</evidence>
<evidence type="ECO:0000256" key="4">
    <source>
        <dbReference type="ARBA" id="ARBA00022452"/>
    </source>
</evidence>
<keyword evidence="11 14" id="KW-0472">Membrane</keyword>
<dbReference type="EMBL" id="VXLD01000006">
    <property type="protein sequence ID" value="KAB1854597.1"/>
    <property type="molecule type" value="Genomic_DNA"/>
</dbReference>
<evidence type="ECO:0000313" key="20">
    <source>
        <dbReference type="Proteomes" id="UP000325788"/>
    </source>
</evidence>
<feature type="domain" description="TonB-dependent receptor-like beta-barrel" evidence="17">
    <location>
        <begin position="234"/>
        <end position="668"/>
    </location>
</feature>
<evidence type="ECO:0000259" key="18">
    <source>
        <dbReference type="Pfam" id="PF07715"/>
    </source>
</evidence>
<comment type="subcellular location">
    <subcellularLocation>
        <location evidence="1 14">Cell outer membrane</location>
        <topology evidence="1 14">Multi-pass membrane protein</topology>
    </subcellularLocation>
</comment>
<dbReference type="CDD" id="cd01347">
    <property type="entry name" value="ligand_gated_channel"/>
    <property type="match status" value="1"/>
</dbReference>
<evidence type="ECO:0000256" key="2">
    <source>
        <dbReference type="ARBA" id="ARBA00009810"/>
    </source>
</evidence>
<dbReference type="InterPro" id="IPR012910">
    <property type="entry name" value="Plug_dom"/>
</dbReference>
<feature type="chain" id="PRO_5024442075" evidence="16">
    <location>
        <begin position="28"/>
        <end position="699"/>
    </location>
</feature>
<evidence type="ECO:0000259" key="17">
    <source>
        <dbReference type="Pfam" id="PF00593"/>
    </source>
</evidence>
<evidence type="ECO:0000256" key="11">
    <source>
        <dbReference type="ARBA" id="ARBA00023136"/>
    </source>
</evidence>
<dbReference type="Proteomes" id="UP000325788">
    <property type="component" value="Unassembled WGS sequence"/>
</dbReference>
<dbReference type="PANTHER" id="PTHR32552">
    <property type="entry name" value="FERRICHROME IRON RECEPTOR-RELATED"/>
    <property type="match status" value="1"/>
</dbReference>
<evidence type="ECO:0000256" key="15">
    <source>
        <dbReference type="RuleBase" id="RU003357"/>
    </source>
</evidence>
<dbReference type="InterPro" id="IPR036942">
    <property type="entry name" value="Beta-barrel_TonB_sf"/>
</dbReference>